<sequence length="348" mass="36980">MDAIRVTEFVSSVSSLRPQATPFPPQPRPGEVLVAIHCAALNHVDLLYAQGKHQNNTSLIRPPFTLGLEFSGTVFAVGSTATADGPQFKPGHKVFGAGLGAYAEWIVVPARSLHHIPHNWTFEDAAGLAATANVAYGAVAIRGGVKEGDWVMVHGAAGGIGVYACQIAKALGAKVIAGVRDTRNSEKVGILRTVGCVDGIVATGSGPGWEKEAKDITCGHGIDVVIDNVGLVKESIRCLRPVGGKIVLVGFAGRGGVMEQLTANRILLKQAVIIGYRYGDTDRKNPKESEQVWRGLMGMVGSGALKPVVYPKMYHGLDKVKVAMEDLQARKIYGKAIIYVKKQDKPSL</sequence>
<dbReference type="Pfam" id="PF00107">
    <property type="entry name" value="ADH_zinc_N"/>
    <property type="match status" value="1"/>
</dbReference>
<dbReference type="STRING" id="246410.A0A0E1RW10"/>
<dbReference type="InterPro" id="IPR020843">
    <property type="entry name" value="ER"/>
</dbReference>
<dbReference type="InParanoid" id="A0A0E1RW10"/>
<dbReference type="RefSeq" id="XP_001239841.1">
    <property type="nucleotide sequence ID" value="XM_001239840.1"/>
</dbReference>
<proteinExistence type="predicted"/>
<protein>
    <submittedName>
        <fullName evidence="2">NADPH2:quinone reductase</fullName>
    </submittedName>
</protein>
<dbReference type="EMBL" id="GG704915">
    <property type="protein sequence ID" value="EAS28258.1"/>
    <property type="molecule type" value="Genomic_DNA"/>
</dbReference>
<dbReference type="InterPro" id="IPR013154">
    <property type="entry name" value="ADH-like_N"/>
</dbReference>
<dbReference type="InterPro" id="IPR036291">
    <property type="entry name" value="NAD(P)-bd_dom_sf"/>
</dbReference>
<dbReference type="Gene3D" id="3.90.180.10">
    <property type="entry name" value="Medium-chain alcohol dehydrogenases, catalytic domain"/>
    <property type="match status" value="1"/>
</dbReference>
<evidence type="ECO:0000259" key="1">
    <source>
        <dbReference type="SMART" id="SM00829"/>
    </source>
</evidence>
<dbReference type="OrthoDB" id="3509362at2759"/>
<dbReference type="InterPro" id="IPR051397">
    <property type="entry name" value="Zn-ADH-like_protein"/>
</dbReference>
<dbReference type="SUPFAM" id="SSF50129">
    <property type="entry name" value="GroES-like"/>
    <property type="match status" value="1"/>
</dbReference>
<dbReference type="KEGG" id="cim:CIMG_09462"/>
<evidence type="ECO:0000313" key="2">
    <source>
        <dbReference type="EMBL" id="EAS28258.1"/>
    </source>
</evidence>
<dbReference type="InterPro" id="IPR011032">
    <property type="entry name" value="GroES-like_sf"/>
</dbReference>
<dbReference type="GeneID" id="4559145"/>
<feature type="domain" description="Enoyl reductase (ER)" evidence="1">
    <location>
        <begin position="11"/>
        <end position="338"/>
    </location>
</feature>
<dbReference type="SMART" id="SM00829">
    <property type="entry name" value="PKS_ER"/>
    <property type="match status" value="1"/>
</dbReference>
<reference evidence="3" key="1">
    <citation type="journal article" date="2009" name="Genome Res.">
        <title>Comparative genomic analyses of the human fungal pathogens Coccidioides and their relatives.</title>
        <authorList>
            <person name="Sharpton T.J."/>
            <person name="Stajich J.E."/>
            <person name="Rounsley S.D."/>
            <person name="Gardner M.J."/>
            <person name="Wortman J.R."/>
            <person name="Jordar V.S."/>
            <person name="Maiti R."/>
            <person name="Kodira C.D."/>
            <person name="Neafsey D.E."/>
            <person name="Zeng Q."/>
            <person name="Hung C.-Y."/>
            <person name="McMahan C."/>
            <person name="Muszewska A."/>
            <person name="Grynberg M."/>
            <person name="Mandel M.A."/>
            <person name="Kellner E.M."/>
            <person name="Barker B.M."/>
            <person name="Galgiani J.N."/>
            <person name="Orbach M.J."/>
            <person name="Kirkland T.N."/>
            <person name="Cole G.T."/>
            <person name="Henn M.R."/>
            <person name="Birren B.W."/>
            <person name="Taylor J.W."/>
        </authorList>
    </citation>
    <scope>NUCLEOTIDE SEQUENCE [LARGE SCALE GENOMIC DNA]</scope>
    <source>
        <strain evidence="3">RS</strain>
    </source>
</reference>
<organism evidence="2 3">
    <name type="scientific">Coccidioides immitis (strain RS)</name>
    <name type="common">Valley fever fungus</name>
    <dbReference type="NCBI Taxonomy" id="246410"/>
    <lineage>
        <taxon>Eukaryota</taxon>
        <taxon>Fungi</taxon>
        <taxon>Dikarya</taxon>
        <taxon>Ascomycota</taxon>
        <taxon>Pezizomycotina</taxon>
        <taxon>Eurotiomycetes</taxon>
        <taxon>Eurotiomycetidae</taxon>
        <taxon>Onygenales</taxon>
        <taxon>Onygenaceae</taxon>
        <taxon>Coccidioides</taxon>
    </lineage>
</organism>
<accession>A0A0E1RW10</accession>
<dbReference type="CDD" id="cd08241">
    <property type="entry name" value="QOR1"/>
    <property type="match status" value="1"/>
</dbReference>
<dbReference type="GO" id="GO:0016491">
    <property type="term" value="F:oxidoreductase activity"/>
    <property type="evidence" value="ECO:0007669"/>
    <property type="project" value="InterPro"/>
</dbReference>
<dbReference type="Proteomes" id="UP000001261">
    <property type="component" value="Unassembled WGS sequence"/>
</dbReference>
<evidence type="ECO:0000313" key="3">
    <source>
        <dbReference type="Proteomes" id="UP000001261"/>
    </source>
</evidence>
<dbReference type="PANTHER" id="PTHR43677:SF4">
    <property type="entry name" value="QUINONE OXIDOREDUCTASE-LIKE PROTEIN 2"/>
    <property type="match status" value="1"/>
</dbReference>
<dbReference type="AlphaFoldDB" id="A0A0E1RW10"/>
<dbReference type="InterPro" id="IPR013149">
    <property type="entry name" value="ADH-like_C"/>
</dbReference>
<dbReference type="SUPFAM" id="SSF51735">
    <property type="entry name" value="NAD(P)-binding Rossmann-fold domains"/>
    <property type="match status" value="1"/>
</dbReference>
<dbReference type="OMA" id="GKHQNNT"/>
<gene>
    <name evidence="2" type="ORF">CIMG_09462</name>
</gene>
<keyword evidence="3" id="KW-1185">Reference proteome</keyword>
<reference evidence="3" key="2">
    <citation type="journal article" date="2010" name="Genome Res.">
        <title>Population genomic sequencing of Coccidioides fungi reveals recent hybridization and transposon control.</title>
        <authorList>
            <person name="Neafsey D.E."/>
            <person name="Barker B.M."/>
            <person name="Sharpton T.J."/>
            <person name="Stajich J.E."/>
            <person name="Park D.J."/>
            <person name="Whiston E."/>
            <person name="Hung C.-Y."/>
            <person name="McMahan C."/>
            <person name="White J."/>
            <person name="Sykes S."/>
            <person name="Heiman D."/>
            <person name="Young S."/>
            <person name="Zeng Q."/>
            <person name="Abouelleil A."/>
            <person name="Aftuck L."/>
            <person name="Bessette D."/>
            <person name="Brown A."/>
            <person name="FitzGerald M."/>
            <person name="Lui A."/>
            <person name="Macdonald J.P."/>
            <person name="Priest M."/>
            <person name="Orbach M.J."/>
            <person name="Galgiani J.N."/>
            <person name="Kirkland T.N."/>
            <person name="Cole G.T."/>
            <person name="Birren B.W."/>
            <person name="Henn M.R."/>
            <person name="Taylor J.W."/>
            <person name="Rounsley S.D."/>
        </authorList>
    </citation>
    <scope>GENOME REANNOTATION</scope>
    <source>
        <strain evidence="3">RS</strain>
    </source>
</reference>
<dbReference type="Gene3D" id="3.40.50.720">
    <property type="entry name" value="NAD(P)-binding Rossmann-like Domain"/>
    <property type="match status" value="1"/>
</dbReference>
<dbReference type="VEuPathDB" id="FungiDB:CIMG_09462"/>
<dbReference type="PANTHER" id="PTHR43677">
    <property type="entry name" value="SHORT-CHAIN DEHYDROGENASE/REDUCTASE"/>
    <property type="match status" value="1"/>
</dbReference>
<dbReference type="Pfam" id="PF08240">
    <property type="entry name" value="ADH_N"/>
    <property type="match status" value="1"/>
</dbReference>
<dbReference type="GO" id="GO:0005739">
    <property type="term" value="C:mitochondrion"/>
    <property type="evidence" value="ECO:0007669"/>
    <property type="project" value="TreeGrafter"/>
</dbReference>
<name>A0A0E1RW10_COCIM</name>